<gene>
    <name evidence="1" type="ORF">N7494_009610</name>
</gene>
<evidence type="ECO:0000313" key="2">
    <source>
        <dbReference type="Proteomes" id="UP001220324"/>
    </source>
</evidence>
<name>A0AAD6GDK8_9EURO</name>
<sequence>MEHQKAMLRRVMNSLHSDAMEVPPEEGLVPNGVSNRLEIVGMNMEIRPPTQWDPPGPQNGDL</sequence>
<comment type="caution">
    <text evidence="1">The sequence shown here is derived from an EMBL/GenBank/DDBJ whole genome shotgun (WGS) entry which is preliminary data.</text>
</comment>
<proteinExistence type="predicted"/>
<evidence type="ECO:0000313" key="1">
    <source>
        <dbReference type="EMBL" id="KAJ5533058.1"/>
    </source>
</evidence>
<reference evidence="1 2" key="1">
    <citation type="journal article" date="2023" name="IMA Fungus">
        <title>Comparative genomic study of the Penicillium genus elucidates a diverse pangenome and 15 lateral gene transfer events.</title>
        <authorList>
            <person name="Petersen C."/>
            <person name="Sorensen T."/>
            <person name="Nielsen M.R."/>
            <person name="Sondergaard T.E."/>
            <person name="Sorensen J.L."/>
            <person name="Fitzpatrick D.A."/>
            <person name="Frisvad J.C."/>
            <person name="Nielsen K.L."/>
        </authorList>
    </citation>
    <scope>NUCLEOTIDE SEQUENCE [LARGE SCALE GENOMIC DNA]</scope>
    <source>
        <strain evidence="1 2">IBT 35679</strain>
    </source>
</reference>
<dbReference type="EMBL" id="JAQIZZ010000007">
    <property type="protein sequence ID" value="KAJ5533058.1"/>
    <property type="molecule type" value="Genomic_DNA"/>
</dbReference>
<dbReference type="Proteomes" id="UP001220324">
    <property type="component" value="Unassembled WGS sequence"/>
</dbReference>
<dbReference type="AlphaFoldDB" id="A0AAD6GDK8"/>
<organism evidence="1 2">
    <name type="scientific">Penicillium frequentans</name>
    <dbReference type="NCBI Taxonomy" id="3151616"/>
    <lineage>
        <taxon>Eukaryota</taxon>
        <taxon>Fungi</taxon>
        <taxon>Dikarya</taxon>
        <taxon>Ascomycota</taxon>
        <taxon>Pezizomycotina</taxon>
        <taxon>Eurotiomycetes</taxon>
        <taxon>Eurotiomycetidae</taxon>
        <taxon>Eurotiales</taxon>
        <taxon>Aspergillaceae</taxon>
        <taxon>Penicillium</taxon>
    </lineage>
</organism>
<protein>
    <submittedName>
        <fullName evidence="1">Uncharacterized protein</fullName>
    </submittedName>
</protein>
<accession>A0AAD6GDK8</accession>
<keyword evidence="2" id="KW-1185">Reference proteome</keyword>